<sequence length="157" mass="17349">MAAIEDGVDAILYTCSAFGDAINAAKEQINIPVFRPNESAFDEAIIKGKTVHILVTFIPSLELLVNEFKTMSKGLNIDVNGYLVDGALNDLKNDQVDLHNKKIIETIRKIPENETVILGQFSMARASDLIAKEMPNRLVLNTPDASVLRLRDTIEPK</sequence>
<dbReference type="EMBL" id="UINC01001676">
    <property type="protein sequence ID" value="SUZ86339.1"/>
    <property type="molecule type" value="Genomic_DNA"/>
</dbReference>
<dbReference type="AlphaFoldDB" id="A0A381R6E2"/>
<gene>
    <name evidence="2" type="ORF">METZ01_LOCUS39193</name>
</gene>
<dbReference type="Pfam" id="PF01177">
    <property type="entry name" value="Asp_Glu_race"/>
    <property type="match status" value="1"/>
</dbReference>
<dbReference type="InterPro" id="IPR015942">
    <property type="entry name" value="Asp/Glu/hydantoin_racemase"/>
</dbReference>
<evidence type="ECO:0000313" key="2">
    <source>
        <dbReference type="EMBL" id="SUZ86339.1"/>
    </source>
</evidence>
<dbReference type="InterPro" id="IPR053714">
    <property type="entry name" value="Iso_Racemase_Enz_sf"/>
</dbReference>
<name>A0A381R6E2_9ZZZZ</name>
<comment type="similarity">
    <text evidence="1">Belongs to the HyuE racemase family.</text>
</comment>
<protein>
    <recommendedName>
        <fullName evidence="3">Asp/Glu/hydantoin racemase</fullName>
    </recommendedName>
</protein>
<proteinExistence type="inferred from homology"/>
<organism evidence="2">
    <name type="scientific">marine metagenome</name>
    <dbReference type="NCBI Taxonomy" id="408172"/>
    <lineage>
        <taxon>unclassified sequences</taxon>
        <taxon>metagenomes</taxon>
        <taxon>ecological metagenomes</taxon>
    </lineage>
</organism>
<reference evidence="2" key="1">
    <citation type="submission" date="2018-05" db="EMBL/GenBank/DDBJ databases">
        <authorList>
            <person name="Lanie J.A."/>
            <person name="Ng W.-L."/>
            <person name="Kazmierczak K.M."/>
            <person name="Andrzejewski T.M."/>
            <person name="Davidsen T.M."/>
            <person name="Wayne K.J."/>
            <person name="Tettelin H."/>
            <person name="Glass J.I."/>
            <person name="Rusch D."/>
            <person name="Podicherti R."/>
            <person name="Tsui H.-C.T."/>
            <person name="Winkler M.E."/>
        </authorList>
    </citation>
    <scope>NUCLEOTIDE SEQUENCE</scope>
</reference>
<evidence type="ECO:0000256" key="1">
    <source>
        <dbReference type="ARBA" id="ARBA00038414"/>
    </source>
</evidence>
<dbReference type="GO" id="GO:0047661">
    <property type="term" value="F:amino-acid racemase activity"/>
    <property type="evidence" value="ECO:0007669"/>
    <property type="project" value="InterPro"/>
</dbReference>
<evidence type="ECO:0008006" key="3">
    <source>
        <dbReference type="Google" id="ProtNLM"/>
    </source>
</evidence>
<accession>A0A381R6E2</accession>
<dbReference type="Gene3D" id="3.40.50.12500">
    <property type="match status" value="1"/>
</dbReference>